<dbReference type="Proteomes" id="UP000325081">
    <property type="component" value="Unassembled WGS sequence"/>
</dbReference>
<accession>A0A5A7PZB9</accession>
<dbReference type="AlphaFoldDB" id="A0A5A7PZB9"/>
<evidence type="ECO:0000313" key="1">
    <source>
        <dbReference type="EMBL" id="GER38243.1"/>
    </source>
</evidence>
<sequence>MSYSKRLCSLKQVQKGVFLSDSEGYGYLLLSMPSSSVSLGARSSSVPPTAGLNSFSFKRTLLWAPISQEEPLFRGSGKQQLISVSGIFLQTFMPGELNLKPLPS</sequence>
<comment type="caution">
    <text evidence="1">The sequence shown here is derived from an EMBL/GenBank/DDBJ whole genome shotgun (WGS) entry which is preliminary data.</text>
</comment>
<dbReference type="GO" id="GO:0016787">
    <property type="term" value="F:hydrolase activity"/>
    <property type="evidence" value="ECO:0007669"/>
    <property type="project" value="UniProtKB-KW"/>
</dbReference>
<gene>
    <name evidence="1" type="ORF">STAS_14740</name>
</gene>
<dbReference type="EMBL" id="BKCP01005461">
    <property type="protein sequence ID" value="GER38243.1"/>
    <property type="molecule type" value="Genomic_DNA"/>
</dbReference>
<keyword evidence="1" id="KW-0378">Hydrolase</keyword>
<organism evidence="1 2">
    <name type="scientific">Striga asiatica</name>
    <name type="common">Asiatic witchweed</name>
    <name type="synonym">Buchnera asiatica</name>
    <dbReference type="NCBI Taxonomy" id="4170"/>
    <lineage>
        <taxon>Eukaryota</taxon>
        <taxon>Viridiplantae</taxon>
        <taxon>Streptophyta</taxon>
        <taxon>Embryophyta</taxon>
        <taxon>Tracheophyta</taxon>
        <taxon>Spermatophyta</taxon>
        <taxon>Magnoliopsida</taxon>
        <taxon>eudicotyledons</taxon>
        <taxon>Gunneridae</taxon>
        <taxon>Pentapetalae</taxon>
        <taxon>asterids</taxon>
        <taxon>lamiids</taxon>
        <taxon>Lamiales</taxon>
        <taxon>Orobanchaceae</taxon>
        <taxon>Buchnereae</taxon>
        <taxon>Striga</taxon>
    </lineage>
</organism>
<keyword evidence="2" id="KW-1185">Reference proteome</keyword>
<reference evidence="2" key="1">
    <citation type="journal article" date="2019" name="Curr. Biol.">
        <title>Genome Sequence of Striga asiatica Provides Insight into the Evolution of Plant Parasitism.</title>
        <authorList>
            <person name="Yoshida S."/>
            <person name="Kim S."/>
            <person name="Wafula E.K."/>
            <person name="Tanskanen J."/>
            <person name="Kim Y.M."/>
            <person name="Honaas L."/>
            <person name="Yang Z."/>
            <person name="Spallek T."/>
            <person name="Conn C.E."/>
            <person name="Ichihashi Y."/>
            <person name="Cheong K."/>
            <person name="Cui S."/>
            <person name="Der J.P."/>
            <person name="Gundlach H."/>
            <person name="Jiao Y."/>
            <person name="Hori C."/>
            <person name="Ishida J.K."/>
            <person name="Kasahara H."/>
            <person name="Kiba T."/>
            <person name="Kim M.S."/>
            <person name="Koo N."/>
            <person name="Laohavisit A."/>
            <person name="Lee Y.H."/>
            <person name="Lumba S."/>
            <person name="McCourt P."/>
            <person name="Mortimer J.C."/>
            <person name="Mutuku J.M."/>
            <person name="Nomura T."/>
            <person name="Sasaki-Sekimoto Y."/>
            <person name="Seto Y."/>
            <person name="Wang Y."/>
            <person name="Wakatake T."/>
            <person name="Sakakibara H."/>
            <person name="Demura T."/>
            <person name="Yamaguchi S."/>
            <person name="Yoneyama K."/>
            <person name="Manabe R.I."/>
            <person name="Nelson D.C."/>
            <person name="Schulman A.H."/>
            <person name="Timko M.P."/>
            <person name="dePamphilis C.W."/>
            <person name="Choi D."/>
            <person name="Shirasu K."/>
        </authorList>
    </citation>
    <scope>NUCLEOTIDE SEQUENCE [LARGE SCALE GENOMIC DNA]</scope>
    <source>
        <strain evidence="2">cv. UVA1</strain>
    </source>
</reference>
<evidence type="ECO:0000313" key="2">
    <source>
        <dbReference type="Proteomes" id="UP000325081"/>
    </source>
</evidence>
<name>A0A5A7PZB9_STRAF</name>
<protein>
    <submittedName>
        <fullName evidence="1">O-Glycosyl hydrolases family 17 protein</fullName>
    </submittedName>
</protein>
<proteinExistence type="predicted"/>